<dbReference type="Proteomes" id="UP001174934">
    <property type="component" value="Unassembled WGS sequence"/>
</dbReference>
<reference evidence="3" key="1">
    <citation type="submission" date="2023-06" db="EMBL/GenBank/DDBJ databases">
        <title>Genome-scale phylogeny and comparative genomics of the fungal order Sordariales.</title>
        <authorList>
            <consortium name="Lawrence Berkeley National Laboratory"/>
            <person name="Hensen N."/>
            <person name="Bonometti L."/>
            <person name="Westerberg I."/>
            <person name="Brannstrom I.O."/>
            <person name="Guillou S."/>
            <person name="Cros-Aarteil S."/>
            <person name="Calhoun S."/>
            <person name="Haridas S."/>
            <person name="Kuo A."/>
            <person name="Mondo S."/>
            <person name="Pangilinan J."/>
            <person name="Riley R."/>
            <person name="LaButti K."/>
            <person name="Andreopoulos B."/>
            <person name="Lipzen A."/>
            <person name="Chen C."/>
            <person name="Yanf M."/>
            <person name="Daum C."/>
            <person name="Ng V."/>
            <person name="Clum A."/>
            <person name="Steindorff A."/>
            <person name="Ohm R."/>
            <person name="Martin F."/>
            <person name="Silar P."/>
            <person name="Natvig D."/>
            <person name="Lalanne C."/>
            <person name="Gautier V."/>
            <person name="Ament-velasquez S.L."/>
            <person name="Kruys A."/>
            <person name="Hutchinson M.I."/>
            <person name="Powell A.J."/>
            <person name="Barry K."/>
            <person name="Miller A.N."/>
            <person name="Grigoriev I.V."/>
            <person name="Debuchy R."/>
            <person name="Gladieux P."/>
            <person name="Thoren M.H."/>
            <person name="Johannesson H."/>
        </authorList>
    </citation>
    <scope>NUCLEOTIDE SEQUENCE</scope>
    <source>
        <strain evidence="3">SMH3391-2</strain>
    </source>
</reference>
<dbReference type="InterPro" id="IPR002931">
    <property type="entry name" value="Transglutaminase-like"/>
</dbReference>
<dbReference type="Pfam" id="PF01841">
    <property type="entry name" value="Transglut_core"/>
    <property type="match status" value="1"/>
</dbReference>
<feature type="compositionally biased region" description="Polar residues" evidence="1">
    <location>
        <begin position="136"/>
        <end position="159"/>
    </location>
</feature>
<evidence type="ECO:0000313" key="4">
    <source>
        <dbReference type="Proteomes" id="UP001174934"/>
    </source>
</evidence>
<dbReference type="Gene3D" id="3.10.620.30">
    <property type="match status" value="1"/>
</dbReference>
<dbReference type="PANTHER" id="PTHR46333:SF5">
    <property type="entry name" value="TRANSGLUTAMINASE-LIKE DOMAIN-CONTAINING PROTEIN"/>
    <property type="match status" value="1"/>
</dbReference>
<organism evidence="3 4">
    <name type="scientific">Bombardia bombarda</name>
    <dbReference type="NCBI Taxonomy" id="252184"/>
    <lineage>
        <taxon>Eukaryota</taxon>
        <taxon>Fungi</taxon>
        <taxon>Dikarya</taxon>
        <taxon>Ascomycota</taxon>
        <taxon>Pezizomycotina</taxon>
        <taxon>Sordariomycetes</taxon>
        <taxon>Sordariomycetidae</taxon>
        <taxon>Sordariales</taxon>
        <taxon>Lasiosphaeriaceae</taxon>
        <taxon>Bombardia</taxon>
    </lineage>
</organism>
<feature type="compositionally biased region" description="Low complexity" evidence="1">
    <location>
        <begin position="44"/>
        <end position="55"/>
    </location>
</feature>
<accession>A0AA39WU22</accession>
<comment type="caution">
    <text evidence="3">The sequence shown here is derived from an EMBL/GenBank/DDBJ whole genome shotgun (WGS) entry which is preliminary data.</text>
</comment>
<gene>
    <name evidence="3" type="ORF">B0T17DRAFT_617989</name>
</gene>
<dbReference type="PANTHER" id="PTHR46333">
    <property type="entry name" value="CYTOKINESIS PROTEIN 3"/>
    <property type="match status" value="1"/>
</dbReference>
<feature type="compositionally biased region" description="Pro residues" evidence="1">
    <location>
        <begin position="27"/>
        <end position="43"/>
    </location>
</feature>
<feature type="compositionally biased region" description="Basic and acidic residues" evidence="1">
    <location>
        <begin position="95"/>
        <end position="105"/>
    </location>
</feature>
<evidence type="ECO:0000313" key="3">
    <source>
        <dbReference type="EMBL" id="KAK0621556.1"/>
    </source>
</evidence>
<evidence type="ECO:0000259" key="2">
    <source>
        <dbReference type="Pfam" id="PF01841"/>
    </source>
</evidence>
<dbReference type="EMBL" id="JAULSR010000004">
    <property type="protein sequence ID" value="KAK0621556.1"/>
    <property type="molecule type" value="Genomic_DNA"/>
</dbReference>
<dbReference type="InterPro" id="IPR038765">
    <property type="entry name" value="Papain-like_cys_pep_sf"/>
</dbReference>
<feature type="domain" description="Transglutaminase-like" evidence="2">
    <location>
        <begin position="268"/>
        <end position="376"/>
    </location>
</feature>
<evidence type="ECO:0000256" key="1">
    <source>
        <dbReference type="SAM" id="MobiDB-lite"/>
    </source>
</evidence>
<name>A0AA39WU22_9PEZI</name>
<dbReference type="AlphaFoldDB" id="A0AA39WU22"/>
<sequence>MAEVEEPQFSTLAERIAALNRQKNFKAPPPTLGKRAPPPPPALPVRAATTPTLAAVGHTSSQDVALLSKKPSNPSIPPRPVRALTEMVPPPLPRRTTEQESREATPAHPSGRVALPPPLPSRSSQQTISPALPSRRPSNQNLSASNQNHSGRRNSNSSDISYLSTISNLSLNQTSSSATSVASDNQAMRRLPPALEQARLPPLPPTRRELEAKAKEAAEQEAARDADCLLCRDFSAPDAAAAQHPIHSLPRQDPVGYLAHVLCDPFPSPTDKARAIFTWFHHNIEYDVDAFFGGCIPRGQTPAETIFSGKAVCEGYARVFEAIALRAGLQVVVIGGHGKGFGHNKVGPGHPVPKKDVSGHAWNAVRIDGGEWKLVDVCWGAGHITDDKRYVKAFAPEMFVLSNEIIGRKHYPGDSRHFYRADGRVPSWEEYILGEEDQDRMECYGEAEGMGKETFMPRMKKISVGSGEVVRFQFGKICEHWTFEKHGGGKKPFLYSIAIHGRGGQKKDMVFLETDGFWWWCDIPAADLGNPGQLLFMYALDKVNDKCARGMTKEEFYRIKTGGKSWGYSQKGMAKWELVE</sequence>
<dbReference type="SUPFAM" id="SSF54001">
    <property type="entry name" value="Cysteine proteinases"/>
    <property type="match status" value="1"/>
</dbReference>
<keyword evidence="4" id="KW-1185">Reference proteome</keyword>
<proteinExistence type="predicted"/>
<dbReference type="GO" id="GO:0005737">
    <property type="term" value="C:cytoplasm"/>
    <property type="evidence" value="ECO:0007669"/>
    <property type="project" value="TreeGrafter"/>
</dbReference>
<dbReference type="InterPro" id="IPR052557">
    <property type="entry name" value="CAP/Cytokinesis_protein"/>
</dbReference>
<protein>
    <recommendedName>
        <fullName evidence="2">Transglutaminase-like domain-containing protein</fullName>
    </recommendedName>
</protein>
<feature type="region of interest" description="Disordered" evidence="1">
    <location>
        <begin position="20"/>
        <end position="159"/>
    </location>
</feature>